<dbReference type="AlphaFoldDB" id="A0A6B3N4L1"/>
<comment type="caution">
    <text evidence="2">The sequence shown here is derived from an EMBL/GenBank/DDBJ whole genome shotgun (WGS) entry which is preliminary data.</text>
</comment>
<protein>
    <submittedName>
        <fullName evidence="2">Uncharacterized protein</fullName>
    </submittedName>
</protein>
<evidence type="ECO:0000256" key="1">
    <source>
        <dbReference type="SAM" id="Coils"/>
    </source>
</evidence>
<organism evidence="2">
    <name type="scientific">Symploca sp. SIO1C4</name>
    <dbReference type="NCBI Taxonomy" id="2607765"/>
    <lineage>
        <taxon>Bacteria</taxon>
        <taxon>Bacillati</taxon>
        <taxon>Cyanobacteriota</taxon>
        <taxon>Cyanophyceae</taxon>
        <taxon>Coleofasciculales</taxon>
        <taxon>Coleofasciculaceae</taxon>
        <taxon>Symploca</taxon>
    </lineage>
</organism>
<dbReference type="EMBL" id="JAAHFQ010000241">
    <property type="protein sequence ID" value="NER28636.1"/>
    <property type="molecule type" value="Genomic_DNA"/>
</dbReference>
<name>A0A6B3N4L1_9CYAN</name>
<feature type="coiled-coil region" evidence="1">
    <location>
        <begin position="1"/>
        <end position="129"/>
    </location>
</feature>
<evidence type="ECO:0000313" key="2">
    <source>
        <dbReference type="EMBL" id="NER28636.1"/>
    </source>
</evidence>
<keyword evidence="1" id="KW-0175">Coiled coil</keyword>
<gene>
    <name evidence="2" type="ORF">F6J89_13635</name>
</gene>
<sequence>MDQIQAEIEAILSQIEVLQRERDALTGSDILPENDSPEAIAQAYRHQARVAAQVSAEVNGIDNAIAALENQLQHKQRQLRQLQINKRPFTQKDLLEESLQNAYERADRINELARELAEELRELKAIAYDLSPSYWQLYHKPFITGLKRVSVPFFRSDGNVLMLSKFII</sequence>
<accession>A0A6B3N4L1</accession>
<reference evidence="2" key="1">
    <citation type="submission" date="2019-11" db="EMBL/GenBank/DDBJ databases">
        <title>Genomic insights into an expanded diversity of filamentous marine cyanobacteria reveals the extraordinary biosynthetic potential of Moorea and Okeania.</title>
        <authorList>
            <person name="Ferreira Leao T."/>
            <person name="Wang M."/>
            <person name="Moss N."/>
            <person name="Da Silva R."/>
            <person name="Sanders J."/>
            <person name="Nurk S."/>
            <person name="Gurevich A."/>
            <person name="Humphrey G."/>
            <person name="Reher R."/>
            <person name="Zhu Q."/>
            <person name="Belda-Ferre P."/>
            <person name="Glukhov E."/>
            <person name="Rex R."/>
            <person name="Dorrestein P.C."/>
            <person name="Knight R."/>
            <person name="Pevzner P."/>
            <person name="Gerwick W.H."/>
            <person name="Gerwick L."/>
        </authorList>
    </citation>
    <scope>NUCLEOTIDE SEQUENCE</scope>
    <source>
        <strain evidence="2">SIO1C4</strain>
    </source>
</reference>
<proteinExistence type="predicted"/>